<keyword evidence="2" id="KW-1003">Cell membrane</keyword>
<evidence type="ECO:0000313" key="12">
    <source>
        <dbReference type="EMBL" id="KAG8558953.1"/>
    </source>
</evidence>
<keyword evidence="3 10" id="KW-0812">Transmembrane</keyword>
<proteinExistence type="predicted"/>
<dbReference type="PRINTS" id="PR00245">
    <property type="entry name" value="OLFACTORYR"/>
</dbReference>
<gene>
    <name evidence="12" type="ORF">GDO81_017196</name>
</gene>
<evidence type="ECO:0000256" key="7">
    <source>
        <dbReference type="ARBA" id="ARBA00023136"/>
    </source>
</evidence>
<dbReference type="InterPro" id="IPR000725">
    <property type="entry name" value="Olfact_rcpt"/>
</dbReference>
<evidence type="ECO:0000256" key="3">
    <source>
        <dbReference type="ARBA" id="ARBA00022692"/>
    </source>
</evidence>
<dbReference type="SUPFAM" id="SSF81321">
    <property type="entry name" value="Family A G protein-coupled receptor-like"/>
    <property type="match status" value="1"/>
</dbReference>
<comment type="caution">
    <text evidence="12">The sequence shown here is derived from an EMBL/GenBank/DDBJ whole genome shotgun (WGS) entry which is preliminary data.</text>
</comment>
<dbReference type="AlphaFoldDB" id="A0AAV7AJQ7"/>
<organism evidence="12 13">
    <name type="scientific">Engystomops pustulosus</name>
    <name type="common">Tungara frog</name>
    <name type="synonym">Physalaemus pustulosus</name>
    <dbReference type="NCBI Taxonomy" id="76066"/>
    <lineage>
        <taxon>Eukaryota</taxon>
        <taxon>Metazoa</taxon>
        <taxon>Chordata</taxon>
        <taxon>Craniata</taxon>
        <taxon>Vertebrata</taxon>
        <taxon>Euteleostomi</taxon>
        <taxon>Amphibia</taxon>
        <taxon>Batrachia</taxon>
        <taxon>Anura</taxon>
        <taxon>Neobatrachia</taxon>
        <taxon>Hyloidea</taxon>
        <taxon>Leptodactylidae</taxon>
        <taxon>Leiuperinae</taxon>
        <taxon>Engystomops</taxon>
    </lineage>
</organism>
<evidence type="ECO:0000256" key="9">
    <source>
        <dbReference type="ARBA" id="ARBA00023224"/>
    </source>
</evidence>
<dbReference type="CDD" id="cd13954">
    <property type="entry name" value="7tmA_OR"/>
    <property type="match status" value="1"/>
</dbReference>
<dbReference type="Gene3D" id="1.20.1070.10">
    <property type="entry name" value="Rhodopsin 7-helix transmembrane proteins"/>
    <property type="match status" value="1"/>
</dbReference>
<evidence type="ECO:0000256" key="2">
    <source>
        <dbReference type="ARBA" id="ARBA00022475"/>
    </source>
</evidence>
<dbReference type="EMBL" id="WNYA01000008">
    <property type="protein sequence ID" value="KAG8558953.1"/>
    <property type="molecule type" value="Genomic_DNA"/>
</dbReference>
<sequence>MRDVNRSLQDGFILLGFYEYPNLQILFFFIFLTLYILCLVENIILMHIIHADSQLHNPMYFFLCNLSLIDICFTSLIFPTFLLTFLDIRFISYEYCLSQMYIFIALQSNEIVILTVMSYDRYVAICNPLRYHLTLNRRVTALLAGASCLLSFLDPIHAVQVISNFSFCKQNIVDHLFCDLEPLLKLLCGDITEIEYFLRIEAACVAVPSFFLTLLSYVFIIFAISRIQTSDGRFKAFSTCSSHLSVIMTLYMSLFFVYLLPQDGFRNTKLVSLLNTLVVPMLNPLLYSLRNAQVKAAFSRSLSRYLKIYPR</sequence>
<comment type="subcellular location">
    <subcellularLocation>
        <location evidence="1">Cell membrane</location>
        <topology evidence="1">Multi-pass membrane protein</topology>
    </subcellularLocation>
</comment>
<keyword evidence="9" id="KW-0807">Transducer</keyword>
<feature type="transmembrane region" description="Helical" evidence="10">
    <location>
        <begin position="139"/>
        <end position="157"/>
    </location>
</feature>
<dbReference type="PRINTS" id="PR00237">
    <property type="entry name" value="GPCRRHODOPSN"/>
</dbReference>
<feature type="domain" description="G-protein coupled receptors family 1 profile" evidence="11">
    <location>
        <begin position="41"/>
        <end position="287"/>
    </location>
</feature>
<keyword evidence="4" id="KW-0552">Olfaction</keyword>
<feature type="transmembrane region" description="Helical" evidence="10">
    <location>
        <begin position="270"/>
        <end position="289"/>
    </location>
</feature>
<dbReference type="PROSITE" id="PS50262">
    <property type="entry name" value="G_PROTEIN_RECEP_F1_2"/>
    <property type="match status" value="1"/>
</dbReference>
<dbReference type="Pfam" id="PF13853">
    <property type="entry name" value="7tm_4"/>
    <property type="match status" value="1"/>
</dbReference>
<keyword evidence="7 10" id="KW-0472">Membrane</keyword>
<feature type="transmembrane region" description="Helical" evidence="10">
    <location>
        <begin position="98"/>
        <end position="119"/>
    </location>
</feature>
<evidence type="ECO:0000256" key="10">
    <source>
        <dbReference type="SAM" id="Phobius"/>
    </source>
</evidence>
<dbReference type="InterPro" id="IPR017452">
    <property type="entry name" value="GPCR_Rhodpsn_7TM"/>
</dbReference>
<evidence type="ECO:0000259" key="11">
    <source>
        <dbReference type="PROSITE" id="PS50262"/>
    </source>
</evidence>
<dbReference type="InterPro" id="IPR000276">
    <property type="entry name" value="GPCR_Rhodpsn"/>
</dbReference>
<feature type="transmembrane region" description="Helical" evidence="10">
    <location>
        <begin position="25"/>
        <end position="48"/>
    </location>
</feature>
<evidence type="ECO:0000256" key="1">
    <source>
        <dbReference type="ARBA" id="ARBA00004651"/>
    </source>
</evidence>
<keyword evidence="5 10" id="KW-1133">Transmembrane helix</keyword>
<dbReference type="Proteomes" id="UP000824782">
    <property type="component" value="Unassembled WGS sequence"/>
</dbReference>
<evidence type="ECO:0000313" key="13">
    <source>
        <dbReference type="Proteomes" id="UP000824782"/>
    </source>
</evidence>
<keyword evidence="6" id="KW-0297">G-protein coupled receptor</keyword>
<dbReference type="GO" id="GO:0005886">
    <property type="term" value="C:plasma membrane"/>
    <property type="evidence" value="ECO:0007669"/>
    <property type="project" value="UniProtKB-SubCell"/>
</dbReference>
<keyword evidence="4" id="KW-0716">Sensory transduction</keyword>
<dbReference type="GO" id="GO:0004984">
    <property type="term" value="F:olfactory receptor activity"/>
    <property type="evidence" value="ECO:0007669"/>
    <property type="project" value="InterPro"/>
</dbReference>
<dbReference type="InterPro" id="IPR050516">
    <property type="entry name" value="Olfactory_GPCR"/>
</dbReference>
<evidence type="ECO:0000256" key="6">
    <source>
        <dbReference type="ARBA" id="ARBA00023040"/>
    </source>
</evidence>
<name>A0AAV7AJQ7_ENGPU</name>
<dbReference type="PANTHER" id="PTHR26452">
    <property type="entry name" value="OLFACTORY RECEPTOR"/>
    <property type="match status" value="1"/>
</dbReference>
<dbReference type="FunFam" id="1.20.1070.10:FF:000015">
    <property type="entry name" value="Olfactory receptor"/>
    <property type="match status" value="1"/>
</dbReference>
<protein>
    <recommendedName>
        <fullName evidence="11">G-protein coupled receptors family 1 profile domain-containing protein</fullName>
    </recommendedName>
</protein>
<evidence type="ECO:0000256" key="4">
    <source>
        <dbReference type="ARBA" id="ARBA00022725"/>
    </source>
</evidence>
<accession>A0AAV7AJQ7</accession>
<feature type="transmembrane region" description="Helical" evidence="10">
    <location>
        <begin position="205"/>
        <end position="224"/>
    </location>
</feature>
<feature type="transmembrane region" description="Helical" evidence="10">
    <location>
        <begin position="236"/>
        <end position="258"/>
    </location>
</feature>
<evidence type="ECO:0000256" key="8">
    <source>
        <dbReference type="ARBA" id="ARBA00023170"/>
    </source>
</evidence>
<feature type="non-terminal residue" evidence="12">
    <location>
        <position position="311"/>
    </location>
</feature>
<dbReference type="GO" id="GO:0004930">
    <property type="term" value="F:G protein-coupled receptor activity"/>
    <property type="evidence" value="ECO:0007669"/>
    <property type="project" value="UniProtKB-KW"/>
</dbReference>
<keyword evidence="13" id="KW-1185">Reference proteome</keyword>
<reference evidence="12" key="1">
    <citation type="thesis" date="2020" institute="ProQuest LLC" country="789 East Eisenhower Parkway, Ann Arbor, MI, USA">
        <title>Comparative Genomics and Chromosome Evolution.</title>
        <authorList>
            <person name="Mudd A.B."/>
        </authorList>
    </citation>
    <scope>NUCLEOTIDE SEQUENCE</scope>
    <source>
        <strain evidence="12">237g6f4</strain>
        <tissue evidence="12">Blood</tissue>
    </source>
</reference>
<keyword evidence="8" id="KW-0675">Receptor</keyword>
<evidence type="ECO:0000256" key="5">
    <source>
        <dbReference type="ARBA" id="ARBA00022989"/>
    </source>
</evidence>
<feature type="transmembrane region" description="Helical" evidence="10">
    <location>
        <begin position="60"/>
        <end position="86"/>
    </location>
</feature>